<accession>W8W2U4</accession>
<dbReference type="GO" id="GO:0030422">
    <property type="term" value="P:siRNA processing"/>
    <property type="evidence" value="ECO:0007669"/>
    <property type="project" value="TreeGrafter"/>
</dbReference>
<dbReference type="SMART" id="SM00358">
    <property type="entry name" value="DSRM"/>
    <property type="match status" value="1"/>
</dbReference>
<dbReference type="InterPro" id="IPR051247">
    <property type="entry name" value="RLC_Component"/>
</dbReference>
<evidence type="ECO:0000259" key="3">
    <source>
        <dbReference type="PROSITE" id="PS50137"/>
    </source>
</evidence>
<dbReference type="PANTHER" id="PTHR46205">
    <property type="entry name" value="LOQUACIOUS, ISOFORM B"/>
    <property type="match status" value="1"/>
</dbReference>
<evidence type="ECO:0000313" key="4">
    <source>
        <dbReference type="EMBL" id="CCV02144.1"/>
    </source>
</evidence>
<dbReference type="SUPFAM" id="SSF54768">
    <property type="entry name" value="dsRNA-binding domain-like"/>
    <property type="match status" value="1"/>
</dbReference>
<reference evidence="4 5" key="1">
    <citation type="journal article" date="2013" name="Arch. Virol.">
        <title>Complete genome sequence of invertebrate iridovirus IIV-25 isolated from a blackfly larva.</title>
        <authorList>
            <person name="Piegu B."/>
            <person name="Guizard S."/>
            <person name="Spears T."/>
            <person name="Cruaud C."/>
            <person name="Couloux A."/>
            <person name="Bideshi D.K."/>
            <person name="Federici B.A."/>
            <person name="Bigot Y."/>
        </authorList>
    </citation>
    <scope>NUCLEOTIDE SEQUENCE [LARGE SCALE GENOMIC DNA]</scope>
</reference>
<protein>
    <submittedName>
        <fullName evidence="4">Ribonuclease III</fullName>
    </submittedName>
</protein>
<feature type="domain" description="DRBM" evidence="3">
    <location>
        <begin position="3"/>
        <end position="71"/>
    </location>
</feature>
<dbReference type="InterPro" id="IPR014720">
    <property type="entry name" value="dsRBD_dom"/>
</dbReference>
<dbReference type="CDD" id="cd10845">
    <property type="entry name" value="DSRM_RNAse_III_family"/>
    <property type="match status" value="1"/>
</dbReference>
<dbReference type="GeneID" id="18501498"/>
<organism evidence="4 5">
    <name type="scientific">Invertebrate iridovirus 25</name>
    <dbReference type="NCBI Taxonomy" id="1301280"/>
    <lineage>
        <taxon>Viruses</taxon>
        <taxon>Varidnaviria</taxon>
        <taxon>Bamfordvirae</taxon>
        <taxon>Nucleocytoviricota</taxon>
        <taxon>Megaviricetes</taxon>
        <taxon>Pimascovirales</taxon>
        <taxon>Pimascovirales incertae sedis</taxon>
        <taxon>Iridoviridae</taxon>
        <taxon>Betairidovirinae</taxon>
        <taxon>Chloriridovirus</taxon>
        <taxon>Chloriridovirus simulium2</taxon>
    </lineage>
</organism>
<evidence type="ECO:0000256" key="2">
    <source>
        <dbReference type="PROSITE-ProRule" id="PRU00266"/>
    </source>
</evidence>
<sequence length="129" mass="14960">MTSNISKINLYCQKLKLSPPCFEILKKEGKDHHPTFQVSCTFEKLIELGEASTLKAAKEDAATKIVEMLEIDFKLKELENDTKYTIDSYNASLANIWENSEKEYTLTLKKKDKKGYEYKNFKVQIIHCD</sequence>
<dbReference type="GO" id="GO:0003725">
    <property type="term" value="F:double-stranded RNA binding"/>
    <property type="evidence" value="ECO:0007669"/>
    <property type="project" value="TreeGrafter"/>
</dbReference>
<gene>
    <name evidence="4" type="primary">126R</name>
    <name evidence="4" type="ORF">IIV25_126R</name>
</gene>
<keyword evidence="1 2" id="KW-0694">RNA-binding</keyword>
<proteinExistence type="predicted"/>
<dbReference type="GO" id="GO:0035197">
    <property type="term" value="F:siRNA binding"/>
    <property type="evidence" value="ECO:0007669"/>
    <property type="project" value="TreeGrafter"/>
</dbReference>
<dbReference type="EMBL" id="HF920635">
    <property type="protein sequence ID" value="CCV02144.1"/>
    <property type="molecule type" value="Genomic_DNA"/>
</dbReference>
<dbReference type="PANTHER" id="PTHR46205:SF4">
    <property type="entry name" value="LD06392P"/>
    <property type="match status" value="1"/>
</dbReference>
<dbReference type="KEGG" id="vg:18501498"/>
<dbReference type="Gene3D" id="3.30.160.20">
    <property type="match status" value="1"/>
</dbReference>
<dbReference type="OrthoDB" id="28289at10239"/>
<dbReference type="Pfam" id="PF00035">
    <property type="entry name" value="dsrm"/>
    <property type="match status" value="1"/>
</dbReference>
<evidence type="ECO:0000256" key="1">
    <source>
        <dbReference type="ARBA" id="ARBA00022884"/>
    </source>
</evidence>
<dbReference type="Proteomes" id="UP000097612">
    <property type="component" value="Segment"/>
</dbReference>
<dbReference type="GO" id="GO:0070920">
    <property type="term" value="P:regulation of regulatory ncRNA processing"/>
    <property type="evidence" value="ECO:0007669"/>
    <property type="project" value="TreeGrafter"/>
</dbReference>
<dbReference type="PROSITE" id="PS50137">
    <property type="entry name" value="DS_RBD"/>
    <property type="match status" value="1"/>
</dbReference>
<keyword evidence="5" id="KW-1185">Reference proteome</keyword>
<name>W8W2U4_9VIRU</name>
<evidence type="ECO:0000313" key="5">
    <source>
        <dbReference type="Proteomes" id="UP000097612"/>
    </source>
</evidence>
<dbReference type="GO" id="GO:0016442">
    <property type="term" value="C:RISC complex"/>
    <property type="evidence" value="ECO:0007669"/>
    <property type="project" value="TreeGrafter"/>
</dbReference>
<dbReference type="GO" id="GO:0070578">
    <property type="term" value="C:RISC-loading complex"/>
    <property type="evidence" value="ECO:0007669"/>
    <property type="project" value="TreeGrafter"/>
</dbReference>
<dbReference type="RefSeq" id="YP_009010659.1">
    <property type="nucleotide sequence ID" value="NC_023613.1"/>
</dbReference>